<keyword evidence="3" id="KW-1185">Reference proteome</keyword>
<feature type="non-terminal residue" evidence="2">
    <location>
        <position position="1"/>
    </location>
</feature>
<dbReference type="Proteomes" id="UP000265520">
    <property type="component" value="Unassembled WGS sequence"/>
</dbReference>
<protein>
    <submittedName>
        <fullName evidence="2">Uncharacterized protein</fullName>
    </submittedName>
</protein>
<feature type="compositionally biased region" description="Basic and acidic residues" evidence="1">
    <location>
        <begin position="10"/>
        <end position="26"/>
    </location>
</feature>
<evidence type="ECO:0000313" key="2">
    <source>
        <dbReference type="EMBL" id="MCI56217.1"/>
    </source>
</evidence>
<accession>A0A392T729</accession>
<comment type="caution">
    <text evidence="2">The sequence shown here is derived from an EMBL/GenBank/DDBJ whole genome shotgun (WGS) entry which is preliminary data.</text>
</comment>
<sequence>SGSPWGLPRSELRKQGFSPHADEDGGKNSPAGTSGRG</sequence>
<reference evidence="2 3" key="1">
    <citation type="journal article" date="2018" name="Front. Plant Sci.">
        <title>Red Clover (Trifolium pratense) and Zigzag Clover (T. medium) - A Picture of Genomic Similarities and Differences.</title>
        <authorList>
            <person name="Dluhosova J."/>
            <person name="Istvanek J."/>
            <person name="Nedelnik J."/>
            <person name="Repkova J."/>
        </authorList>
    </citation>
    <scope>NUCLEOTIDE SEQUENCE [LARGE SCALE GENOMIC DNA]</scope>
    <source>
        <strain evidence="3">cv. 10/8</strain>
        <tissue evidence="2">Leaf</tissue>
    </source>
</reference>
<proteinExistence type="predicted"/>
<feature type="region of interest" description="Disordered" evidence="1">
    <location>
        <begin position="1"/>
        <end position="37"/>
    </location>
</feature>
<evidence type="ECO:0000256" key="1">
    <source>
        <dbReference type="SAM" id="MobiDB-lite"/>
    </source>
</evidence>
<dbReference type="AlphaFoldDB" id="A0A392T729"/>
<dbReference type="EMBL" id="LXQA010508907">
    <property type="protein sequence ID" value="MCI56217.1"/>
    <property type="molecule type" value="Genomic_DNA"/>
</dbReference>
<evidence type="ECO:0000313" key="3">
    <source>
        <dbReference type="Proteomes" id="UP000265520"/>
    </source>
</evidence>
<name>A0A392T729_9FABA</name>
<organism evidence="2 3">
    <name type="scientific">Trifolium medium</name>
    <dbReference type="NCBI Taxonomy" id="97028"/>
    <lineage>
        <taxon>Eukaryota</taxon>
        <taxon>Viridiplantae</taxon>
        <taxon>Streptophyta</taxon>
        <taxon>Embryophyta</taxon>
        <taxon>Tracheophyta</taxon>
        <taxon>Spermatophyta</taxon>
        <taxon>Magnoliopsida</taxon>
        <taxon>eudicotyledons</taxon>
        <taxon>Gunneridae</taxon>
        <taxon>Pentapetalae</taxon>
        <taxon>rosids</taxon>
        <taxon>fabids</taxon>
        <taxon>Fabales</taxon>
        <taxon>Fabaceae</taxon>
        <taxon>Papilionoideae</taxon>
        <taxon>50 kb inversion clade</taxon>
        <taxon>NPAAA clade</taxon>
        <taxon>Hologalegina</taxon>
        <taxon>IRL clade</taxon>
        <taxon>Trifolieae</taxon>
        <taxon>Trifolium</taxon>
    </lineage>
</organism>